<organism evidence="2 3">
    <name type="scientific">Pseudovibrio exalbescens</name>
    <dbReference type="NCBI Taxonomy" id="197461"/>
    <lineage>
        <taxon>Bacteria</taxon>
        <taxon>Pseudomonadati</taxon>
        <taxon>Pseudomonadota</taxon>
        <taxon>Alphaproteobacteria</taxon>
        <taxon>Hyphomicrobiales</taxon>
        <taxon>Stappiaceae</taxon>
        <taxon>Pseudovibrio</taxon>
    </lineage>
</organism>
<dbReference type="Pfam" id="PF21880">
    <property type="entry name" value="DUF6916"/>
    <property type="match status" value="1"/>
</dbReference>
<sequence length="101" mass="11200">MTQEENEMKTIADLKHDDFSVLIGETFDIGPHQAKLAKVELGPETPDEFRQQFSLTFDCPEGFAGDHNTYALSHEKIGTHAVFMSKVMGSGNKPSLQIIFG</sequence>
<dbReference type="Proteomes" id="UP000185783">
    <property type="component" value="Unassembled WGS sequence"/>
</dbReference>
<keyword evidence="3" id="KW-1185">Reference proteome</keyword>
<proteinExistence type="predicted"/>
<name>A0A1U7JDQ2_9HYPH</name>
<dbReference type="STRING" id="197461.A3843_16420"/>
<evidence type="ECO:0000313" key="2">
    <source>
        <dbReference type="EMBL" id="OKL42880.1"/>
    </source>
</evidence>
<comment type="caution">
    <text evidence="2">The sequence shown here is derived from an EMBL/GenBank/DDBJ whole genome shotgun (WGS) entry which is preliminary data.</text>
</comment>
<accession>A0A1U7JDQ2</accession>
<reference evidence="2 3" key="1">
    <citation type="submission" date="2016-03" db="EMBL/GenBank/DDBJ databases">
        <title>Genome sequence of Nesiotobacter sp. nov., a moderately halophilic alphaproteobacterium isolated from the Yellow Sea, China.</title>
        <authorList>
            <person name="Zhang G."/>
            <person name="Zhang R."/>
        </authorList>
    </citation>
    <scope>NUCLEOTIDE SEQUENCE [LARGE SCALE GENOMIC DNA]</scope>
    <source>
        <strain evidence="2 3">WB1-6</strain>
    </source>
</reference>
<protein>
    <recommendedName>
        <fullName evidence="1">DUF6916 domain-containing protein</fullName>
    </recommendedName>
</protein>
<evidence type="ECO:0000259" key="1">
    <source>
        <dbReference type="Pfam" id="PF21880"/>
    </source>
</evidence>
<gene>
    <name evidence="2" type="ORF">A3843_16420</name>
</gene>
<dbReference type="InterPro" id="IPR054209">
    <property type="entry name" value="DUF6916"/>
</dbReference>
<feature type="domain" description="DUF6916" evidence="1">
    <location>
        <begin position="14"/>
        <end position="100"/>
    </location>
</feature>
<evidence type="ECO:0000313" key="3">
    <source>
        <dbReference type="Proteomes" id="UP000185783"/>
    </source>
</evidence>
<dbReference type="EMBL" id="LVVZ01000029">
    <property type="protein sequence ID" value="OKL42880.1"/>
    <property type="molecule type" value="Genomic_DNA"/>
</dbReference>
<dbReference type="AlphaFoldDB" id="A0A1U7JDQ2"/>